<keyword evidence="3" id="KW-0687">Ribonucleoprotein</keyword>
<name>A0ABQ7S9W5_9ACAR</name>
<dbReference type="Proteomes" id="UP000825002">
    <property type="component" value="Unassembled WGS sequence"/>
</dbReference>
<comment type="similarity">
    <text evidence="1">Belongs to the universal ribosomal protein uL13 family.</text>
</comment>
<dbReference type="Gene3D" id="3.90.1180.10">
    <property type="entry name" value="Ribosomal protein L13"/>
    <property type="match status" value="1"/>
</dbReference>
<evidence type="ECO:0000313" key="4">
    <source>
        <dbReference type="EMBL" id="KAG9510188.1"/>
    </source>
</evidence>
<dbReference type="InterPro" id="IPR036899">
    <property type="entry name" value="Ribosomal_uL13_sf"/>
</dbReference>
<dbReference type="PANTHER" id="PTHR11545">
    <property type="entry name" value="RIBOSOMAL PROTEIN L13"/>
    <property type="match status" value="1"/>
</dbReference>
<sequence>MVPHKLKRGDDALMRLRCHEGVPPPYDKVKRMVVPPAMRILKLRPGRRFCTLGRLSHEVGWKYANVIETLELKRKARSAIRVNLKKKEASEKKAKKVKLEKQLAPIRKQLAARGVLI</sequence>
<dbReference type="PANTHER" id="PTHR11545:SF3">
    <property type="entry name" value="LARGE RIBOSOMAL SUBUNIT PROTEIN UL13"/>
    <property type="match status" value="1"/>
</dbReference>
<dbReference type="EMBL" id="JAIFTH010000209">
    <property type="protein sequence ID" value="KAG9510188.1"/>
    <property type="molecule type" value="Genomic_DNA"/>
</dbReference>
<evidence type="ECO:0000313" key="5">
    <source>
        <dbReference type="Proteomes" id="UP000825002"/>
    </source>
</evidence>
<protein>
    <submittedName>
        <fullName evidence="4">Crp-46</fullName>
    </submittedName>
</protein>
<organism evidence="4 5">
    <name type="scientific">Fragariocoptes setiger</name>
    <dbReference type="NCBI Taxonomy" id="1670756"/>
    <lineage>
        <taxon>Eukaryota</taxon>
        <taxon>Metazoa</taxon>
        <taxon>Ecdysozoa</taxon>
        <taxon>Arthropoda</taxon>
        <taxon>Chelicerata</taxon>
        <taxon>Arachnida</taxon>
        <taxon>Acari</taxon>
        <taxon>Acariformes</taxon>
        <taxon>Trombidiformes</taxon>
        <taxon>Prostigmata</taxon>
        <taxon>Eupodina</taxon>
        <taxon>Eriophyoidea</taxon>
        <taxon>Phytoptidae</taxon>
        <taxon>Fragariocoptes</taxon>
    </lineage>
</organism>
<reference evidence="4 5" key="1">
    <citation type="submission" date="2020-10" db="EMBL/GenBank/DDBJ databases">
        <authorList>
            <person name="Klimov P.B."/>
            <person name="Dyachkov S.M."/>
            <person name="Chetverikov P.E."/>
        </authorList>
    </citation>
    <scope>NUCLEOTIDE SEQUENCE [LARGE SCALE GENOMIC DNA]</scope>
    <source>
        <strain evidence="4">BMOC 18-1129-001#AD2665</strain>
        <tissue evidence="4">Entire mites</tissue>
    </source>
</reference>
<comment type="caution">
    <text evidence="4">The sequence shown here is derived from an EMBL/GenBank/DDBJ whole genome shotgun (WGS) entry which is preliminary data.</text>
</comment>
<feature type="non-terminal residue" evidence="4">
    <location>
        <position position="1"/>
    </location>
</feature>
<gene>
    <name evidence="4" type="primary">crp-46</name>
    <name evidence="4" type="ORF">GZH46_01276</name>
</gene>
<accession>A0ABQ7S9W5</accession>
<keyword evidence="2" id="KW-0689">Ribosomal protein</keyword>
<keyword evidence="5" id="KW-1185">Reference proteome</keyword>
<evidence type="ECO:0000256" key="3">
    <source>
        <dbReference type="ARBA" id="ARBA00023274"/>
    </source>
</evidence>
<proteinExistence type="inferred from homology"/>
<dbReference type="InterPro" id="IPR005822">
    <property type="entry name" value="Ribosomal_uL13"/>
</dbReference>
<dbReference type="SUPFAM" id="SSF52161">
    <property type="entry name" value="Ribosomal protein L13"/>
    <property type="match status" value="1"/>
</dbReference>
<evidence type="ECO:0000256" key="2">
    <source>
        <dbReference type="ARBA" id="ARBA00022980"/>
    </source>
</evidence>
<dbReference type="Gene3D" id="6.10.250.3250">
    <property type="match status" value="1"/>
</dbReference>
<evidence type="ECO:0000256" key="1">
    <source>
        <dbReference type="ARBA" id="ARBA00006227"/>
    </source>
</evidence>